<organism evidence="1 2">
    <name type="scientific">Nocardia goodfellowii</name>
    <dbReference type="NCBI Taxonomy" id="882446"/>
    <lineage>
        <taxon>Bacteria</taxon>
        <taxon>Bacillati</taxon>
        <taxon>Actinomycetota</taxon>
        <taxon>Actinomycetes</taxon>
        <taxon>Mycobacteriales</taxon>
        <taxon>Nocardiaceae</taxon>
        <taxon>Nocardia</taxon>
    </lineage>
</organism>
<accession>A0ABS4QR52</accession>
<comment type="caution">
    <text evidence="1">The sequence shown here is derived from an EMBL/GenBank/DDBJ whole genome shotgun (WGS) entry which is preliminary data.</text>
</comment>
<evidence type="ECO:0000313" key="1">
    <source>
        <dbReference type="EMBL" id="MBP2194175.1"/>
    </source>
</evidence>
<dbReference type="Proteomes" id="UP001519325">
    <property type="component" value="Unassembled WGS sequence"/>
</dbReference>
<name>A0ABS4QR52_9NOCA</name>
<protein>
    <recommendedName>
        <fullName evidence="3">DUF2510 domain-containing protein</fullName>
    </recommendedName>
</protein>
<sequence>MPRHLEKLARAMADERHLFIPVHLSALPFSVVDGLMTSESVPPDPPPLPEEITHLWLAPPFSRRVLLWDGFTWTNHLPYDN</sequence>
<evidence type="ECO:0000313" key="2">
    <source>
        <dbReference type="Proteomes" id="UP001519325"/>
    </source>
</evidence>
<gene>
    <name evidence="1" type="ORF">BJ987_007076</name>
</gene>
<evidence type="ECO:0008006" key="3">
    <source>
        <dbReference type="Google" id="ProtNLM"/>
    </source>
</evidence>
<dbReference type="EMBL" id="JAGGMR010000001">
    <property type="protein sequence ID" value="MBP2194175.1"/>
    <property type="molecule type" value="Genomic_DNA"/>
</dbReference>
<proteinExistence type="predicted"/>
<reference evidence="1 2" key="1">
    <citation type="submission" date="2021-03" db="EMBL/GenBank/DDBJ databases">
        <title>Sequencing the genomes of 1000 actinobacteria strains.</title>
        <authorList>
            <person name="Klenk H.-P."/>
        </authorList>
    </citation>
    <scope>NUCLEOTIDE SEQUENCE [LARGE SCALE GENOMIC DNA]</scope>
    <source>
        <strain evidence="1 2">DSM 45516</strain>
    </source>
</reference>
<keyword evidence="2" id="KW-1185">Reference proteome</keyword>
<dbReference type="RefSeq" id="WP_209897336.1">
    <property type="nucleotide sequence ID" value="NZ_JAGGMR010000001.1"/>
</dbReference>